<reference evidence="1" key="1">
    <citation type="submission" date="2021-10" db="EMBL/GenBank/DDBJ databases">
        <title>Melipona bicolor Genome sequencing and assembly.</title>
        <authorList>
            <person name="Araujo N.S."/>
            <person name="Arias M.C."/>
        </authorList>
    </citation>
    <scope>NUCLEOTIDE SEQUENCE</scope>
    <source>
        <strain evidence="1">USP_2M_L1-L4_2017</strain>
        <tissue evidence="1">Whole body</tissue>
    </source>
</reference>
<gene>
    <name evidence="1" type="ORF">K0M31_000161</name>
</gene>
<protein>
    <submittedName>
        <fullName evidence="1">Uncharacterized protein</fullName>
    </submittedName>
</protein>
<keyword evidence="2" id="KW-1185">Reference proteome</keyword>
<evidence type="ECO:0000313" key="2">
    <source>
        <dbReference type="Proteomes" id="UP001177670"/>
    </source>
</evidence>
<sequence>MEQYDSRVSIKQPYSDRGAEVESGLFQRIYPISAVSSSQRRDKPPWGSLSYCPVNNLDGFLCSLREGGRIWLLRCSLDTYFLVRLGET</sequence>
<accession>A0AA40KWD8</accession>
<evidence type="ECO:0000313" key="1">
    <source>
        <dbReference type="EMBL" id="KAK1135574.1"/>
    </source>
</evidence>
<dbReference type="AlphaFoldDB" id="A0AA40KWD8"/>
<organism evidence="1 2">
    <name type="scientific">Melipona bicolor</name>
    <dbReference type="NCBI Taxonomy" id="60889"/>
    <lineage>
        <taxon>Eukaryota</taxon>
        <taxon>Metazoa</taxon>
        <taxon>Ecdysozoa</taxon>
        <taxon>Arthropoda</taxon>
        <taxon>Hexapoda</taxon>
        <taxon>Insecta</taxon>
        <taxon>Pterygota</taxon>
        <taxon>Neoptera</taxon>
        <taxon>Endopterygota</taxon>
        <taxon>Hymenoptera</taxon>
        <taxon>Apocrita</taxon>
        <taxon>Aculeata</taxon>
        <taxon>Apoidea</taxon>
        <taxon>Anthophila</taxon>
        <taxon>Apidae</taxon>
        <taxon>Melipona</taxon>
    </lineage>
</organism>
<proteinExistence type="predicted"/>
<comment type="caution">
    <text evidence="1">The sequence shown here is derived from an EMBL/GenBank/DDBJ whole genome shotgun (WGS) entry which is preliminary data.</text>
</comment>
<name>A0AA40KWD8_9HYME</name>
<dbReference type="Proteomes" id="UP001177670">
    <property type="component" value="Unassembled WGS sequence"/>
</dbReference>
<dbReference type="EMBL" id="JAHYIQ010000001">
    <property type="protein sequence ID" value="KAK1135574.1"/>
    <property type="molecule type" value="Genomic_DNA"/>
</dbReference>